<reference evidence="2" key="1">
    <citation type="submission" date="2023-05" db="EMBL/GenBank/DDBJ databases">
        <title>Streptantibioticus silvisoli sp. nov., acidotolerant actinomycetes 1 from pine litter.</title>
        <authorList>
            <person name="Swiecimska M."/>
            <person name="Golinska P."/>
            <person name="Sangal V."/>
            <person name="Wachnowicz B."/>
            <person name="Goodfellow M."/>
        </authorList>
    </citation>
    <scope>NUCLEOTIDE SEQUENCE</scope>
    <source>
        <strain evidence="2">SL13</strain>
    </source>
</reference>
<accession>A0AA90GVS4</accession>
<dbReference type="PRINTS" id="PR00377">
    <property type="entry name" value="IMPHPHTASES"/>
</dbReference>
<evidence type="ECO:0000313" key="2">
    <source>
        <dbReference type="EMBL" id="MDI5968739.1"/>
    </source>
</evidence>
<feature type="binding site" evidence="1">
    <location>
        <position position="96"/>
    </location>
    <ligand>
        <name>Mg(2+)</name>
        <dbReference type="ChEBI" id="CHEBI:18420"/>
        <label>1</label>
        <note>catalytic</note>
    </ligand>
</feature>
<sequence>MTTTEAHPHVPQAVTPLLASMTAAAHAVGAFLAQAPVTMPAATDWAEFKRRFDALDRPATELFRERLSAVRPQAVWAGELDTRLPATGEAWVVDALDGAVQFLQDLPHWSVSVALVRDGRPVAAVLHAPVRGETYTAEAGRGAHRDGRPLEPSCKTDLSLCVLGAGQPPTVAREPAAVRAAGRSLSAVLPHAGAVRNLGPTSWQIADVAAGRLDGFWQYGTDDGNLLGAALVAAEAGLPVTDLAGRPWQAGATGFLTAPAPLHARLLDLLGTAG</sequence>
<comment type="cofactor">
    <cofactor evidence="1">
        <name>Mg(2+)</name>
        <dbReference type="ChEBI" id="CHEBI:18420"/>
    </cofactor>
</comment>
<dbReference type="GO" id="GO:0046872">
    <property type="term" value="F:metal ion binding"/>
    <property type="evidence" value="ECO:0007669"/>
    <property type="project" value="UniProtKB-KW"/>
</dbReference>
<dbReference type="AlphaFoldDB" id="A0AA90GVS4"/>
<organism evidence="2">
    <name type="scientific">Streptantibioticus silvisoli</name>
    <dbReference type="NCBI Taxonomy" id="2705255"/>
    <lineage>
        <taxon>Bacteria</taxon>
        <taxon>Bacillati</taxon>
        <taxon>Actinomycetota</taxon>
        <taxon>Actinomycetes</taxon>
        <taxon>Kitasatosporales</taxon>
        <taxon>Streptomycetaceae</taxon>
        <taxon>Streptantibioticus</taxon>
    </lineage>
</organism>
<keyword evidence="1" id="KW-0479">Metal-binding</keyword>
<name>A0AA90GVS4_9ACTN</name>
<dbReference type="Gene3D" id="3.30.540.10">
    <property type="entry name" value="Fructose-1,6-Bisphosphatase, subunit A, domain 1"/>
    <property type="match status" value="1"/>
</dbReference>
<keyword evidence="1" id="KW-0460">Magnesium</keyword>
<protein>
    <submittedName>
        <fullName evidence="2">Inositol monophosphatase</fullName>
    </submittedName>
</protein>
<dbReference type="InterPro" id="IPR000760">
    <property type="entry name" value="Inositol_monophosphatase-like"/>
</dbReference>
<dbReference type="PANTHER" id="PTHR20854:SF4">
    <property type="entry name" value="INOSITOL-1-MONOPHOSPHATASE-RELATED"/>
    <property type="match status" value="1"/>
</dbReference>
<dbReference type="GO" id="GO:0008934">
    <property type="term" value="F:inositol monophosphate 1-phosphatase activity"/>
    <property type="evidence" value="ECO:0007669"/>
    <property type="project" value="TreeGrafter"/>
</dbReference>
<feature type="binding site" evidence="1">
    <location>
        <position position="97"/>
    </location>
    <ligand>
        <name>Mg(2+)</name>
        <dbReference type="ChEBI" id="CHEBI:18420"/>
        <label>1</label>
        <note>catalytic</note>
    </ligand>
</feature>
<proteinExistence type="predicted"/>
<dbReference type="PANTHER" id="PTHR20854">
    <property type="entry name" value="INOSITOL MONOPHOSPHATASE"/>
    <property type="match status" value="1"/>
</dbReference>
<dbReference type="Pfam" id="PF00459">
    <property type="entry name" value="Inositol_P"/>
    <property type="match status" value="1"/>
</dbReference>
<feature type="binding site" evidence="1">
    <location>
        <position position="94"/>
    </location>
    <ligand>
        <name>Mg(2+)</name>
        <dbReference type="ChEBI" id="CHEBI:18420"/>
        <label>1</label>
        <note>catalytic</note>
    </ligand>
</feature>
<dbReference type="GO" id="GO:0007165">
    <property type="term" value="P:signal transduction"/>
    <property type="evidence" value="ECO:0007669"/>
    <property type="project" value="TreeGrafter"/>
</dbReference>
<dbReference type="CDD" id="cd01637">
    <property type="entry name" value="IMPase_like"/>
    <property type="match status" value="1"/>
</dbReference>
<gene>
    <name evidence="2" type="ORF">POF50_005160</name>
</gene>
<comment type="caution">
    <text evidence="2">The sequence shown here is derived from an EMBL/GenBank/DDBJ whole genome shotgun (WGS) entry which is preliminary data.</text>
</comment>
<dbReference type="RefSeq" id="WP_282698519.1">
    <property type="nucleotide sequence ID" value="NZ_JABXJJ020000005.1"/>
</dbReference>
<dbReference type="EMBL" id="JABXJJ020000005">
    <property type="protein sequence ID" value="MDI5968739.1"/>
    <property type="molecule type" value="Genomic_DNA"/>
</dbReference>
<dbReference type="SUPFAM" id="SSF56655">
    <property type="entry name" value="Carbohydrate phosphatase"/>
    <property type="match status" value="1"/>
</dbReference>
<dbReference type="GO" id="GO:0006020">
    <property type="term" value="P:inositol metabolic process"/>
    <property type="evidence" value="ECO:0007669"/>
    <property type="project" value="TreeGrafter"/>
</dbReference>
<evidence type="ECO:0000256" key="1">
    <source>
        <dbReference type="PIRSR" id="PIRSR600760-2"/>
    </source>
</evidence>
<dbReference type="Gene3D" id="3.40.190.80">
    <property type="match status" value="1"/>
</dbReference>